<feature type="compositionally biased region" description="Basic and acidic residues" evidence="1">
    <location>
        <begin position="482"/>
        <end position="491"/>
    </location>
</feature>
<keyword evidence="4" id="KW-1185">Reference proteome</keyword>
<dbReference type="Proteomes" id="UP001141434">
    <property type="component" value="Unassembled WGS sequence"/>
</dbReference>
<feature type="region of interest" description="Disordered" evidence="1">
    <location>
        <begin position="250"/>
        <end position="465"/>
    </location>
</feature>
<feature type="compositionally biased region" description="Low complexity" evidence="1">
    <location>
        <begin position="581"/>
        <end position="597"/>
    </location>
</feature>
<feature type="compositionally biased region" description="Basic and acidic residues" evidence="1">
    <location>
        <begin position="685"/>
        <end position="694"/>
    </location>
</feature>
<name>A0A9W9JUA4_9EURO</name>
<sequence length="932" mass="102847">MDTASRVELPDGHLVNLSPRPQRKSPYRAYRGEYHPTTTEPSTTPPPHVTHSVRTPEYAESRDPSGKMFQRAKQTKLPVPRTWAEKNKDGRRETPSPTGIPKPAPLGGSSASSGDQSKNRDQYWRKLRDKFEKESPLSNKFRNKDKDNEHEKTDLPSYGSAWHQTRYTARTTREDQMHTRGPVIGPESRAPVPTTAVLHTAHALMAFVLEKSEKTDTTTDSSPYSHPSVSPVSADDSSMTEWEDRFVVNMPTAKDPNPPTMTAQQIAEYQQSIERVHQRGGDMLDPEANPSPRNVTPEGKTSPSPQEYQKPEHFQAYDGHPIPSQPQAPPQPAATQPQGARHYYSPDEIGQSRISTIWEESPANKGREKRYTNMDGSFLGCKEINGSSEKKPDEKNPDEILLFSSTEDVSNLQPRPLAPASKAKQKEKKASAYQTATTTEQQTALQEDRLQTSQNLKHVQCSKQSTMMCQDLKCPQPATRNELQDQCKENSRPTASSPNPPEKLEDGRGEDDVFIITPTITRTMIPTPESKASAPKPQGLRRPGGTSPSGTAEAIKAVRTKAQMVSTPSGLRPATGAANEKSTTPSLPSSKTSQLSSIPTAKDKPEPERSSAQVPNSIRGFIRTSGLARSSGIVRSPTDSLATILRNGTESLRNRAESLRTGNGSLNRQDRKVSPISPATVPSRDNSESSRSDKSFQSANETASVSSKPSSKPPSSKSPPSKPAQSKPASSEKSLSRKKELKLQPPVRATKVVEIAELDGQQVASPKEEQPLQSNITDVGADPHELHSQEAEESEKDSVNPLALSAMLEMLVVAVSHMHQRGRQWTHSPYTKFVLSNVLNMTRHCYRTFRVIYSAISRYQATGSWPKARNDQAISRFLVEFLQAVVYLVILGFGALVVSRATSYVVLVGSWLFWFARPFAWAFQCVGRALFT</sequence>
<evidence type="ECO:0000313" key="3">
    <source>
        <dbReference type="EMBL" id="KAJ5081766.1"/>
    </source>
</evidence>
<evidence type="ECO:0008006" key="5">
    <source>
        <dbReference type="Google" id="ProtNLM"/>
    </source>
</evidence>
<feature type="compositionally biased region" description="Low complexity" evidence="1">
    <location>
        <begin position="218"/>
        <end position="237"/>
    </location>
</feature>
<comment type="caution">
    <text evidence="3">The sequence shown here is derived from an EMBL/GenBank/DDBJ whole genome shotgun (WGS) entry which is preliminary data.</text>
</comment>
<feature type="compositionally biased region" description="Polar residues" evidence="1">
    <location>
        <begin position="403"/>
        <end position="413"/>
    </location>
</feature>
<feature type="transmembrane region" description="Helical" evidence="2">
    <location>
        <begin position="877"/>
        <end position="898"/>
    </location>
</feature>
<evidence type="ECO:0000256" key="2">
    <source>
        <dbReference type="SAM" id="Phobius"/>
    </source>
</evidence>
<feature type="compositionally biased region" description="Polar residues" evidence="1">
    <location>
        <begin position="260"/>
        <end position="273"/>
    </location>
</feature>
<organism evidence="3 4">
    <name type="scientific">Penicillium alfredii</name>
    <dbReference type="NCBI Taxonomy" id="1506179"/>
    <lineage>
        <taxon>Eukaryota</taxon>
        <taxon>Fungi</taxon>
        <taxon>Dikarya</taxon>
        <taxon>Ascomycota</taxon>
        <taxon>Pezizomycotina</taxon>
        <taxon>Eurotiomycetes</taxon>
        <taxon>Eurotiomycetidae</taxon>
        <taxon>Eurotiales</taxon>
        <taxon>Aspergillaceae</taxon>
        <taxon>Penicillium</taxon>
    </lineage>
</organism>
<feature type="region of interest" description="Disordered" evidence="1">
    <location>
        <begin position="760"/>
        <end position="780"/>
    </location>
</feature>
<reference evidence="3" key="1">
    <citation type="submission" date="2022-11" db="EMBL/GenBank/DDBJ databases">
        <authorList>
            <person name="Petersen C."/>
        </authorList>
    </citation>
    <scope>NUCLEOTIDE SEQUENCE</scope>
    <source>
        <strain evidence="3">IBT 34128</strain>
    </source>
</reference>
<dbReference type="OrthoDB" id="5415055at2759"/>
<keyword evidence="2" id="KW-0472">Membrane</keyword>
<feature type="compositionally biased region" description="Basic and acidic residues" evidence="1">
    <location>
        <begin position="117"/>
        <end position="135"/>
    </location>
</feature>
<feature type="region of interest" description="Disordered" evidence="1">
    <location>
        <begin position="214"/>
        <end position="238"/>
    </location>
</feature>
<feature type="compositionally biased region" description="Basic and acidic residues" evidence="1">
    <location>
        <begin position="142"/>
        <end position="154"/>
    </location>
</feature>
<dbReference type="AlphaFoldDB" id="A0A9W9JUA4"/>
<feature type="compositionally biased region" description="Basic and acidic residues" evidence="1">
    <location>
        <begin position="502"/>
        <end position="511"/>
    </location>
</feature>
<dbReference type="RefSeq" id="XP_056507053.1">
    <property type="nucleotide sequence ID" value="XM_056660555.1"/>
</dbReference>
<keyword evidence="2" id="KW-0812">Transmembrane</keyword>
<evidence type="ECO:0000256" key="1">
    <source>
        <dbReference type="SAM" id="MobiDB-lite"/>
    </source>
</evidence>
<dbReference type="EMBL" id="JAPMSZ010000012">
    <property type="protein sequence ID" value="KAJ5081766.1"/>
    <property type="molecule type" value="Genomic_DNA"/>
</dbReference>
<feature type="compositionally biased region" description="Polar residues" evidence="1">
    <location>
        <begin position="637"/>
        <end position="651"/>
    </location>
</feature>
<feature type="compositionally biased region" description="Low complexity" evidence="1">
    <location>
        <begin position="703"/>
        <end position="715"/>
    </location>
</feature>
<accession>A0A9W9JUA4</accession>
<feature type="compositionally biased region" description="Polar residues" evidence="1">
    <location>
        <begin position="451"/>
        <end position="465"/>
    </location>
</feature>
<feature type="compositionally biased region" description="Basic and acidic residues" evidence="1">
    <location>
        <begin position="388"/>
        <end position="398"/>
    </location>
</feature>
<keyword evidence="2" id="KW-1133">Transmembrane helix</keyword>
<reference evidence="3" key="2">
    <citation type="journal article" date="2023" name="IMA Fungus">
        <title>Comparative genomic study of the Penicillium genus elucidates a diverse pangenome and 15 lateral gene transfer events.</title>
        <authorList>
            <person name="Petersen C."/>
            <person name="Sorensen T."/>
            <person name="Nielsen M.R."/>
            <person name="Sondergaard T.E."/>
            <person name="Sorensen J.L."/>
            <person name="Fitzpatrick D.A."/>
            <person name="Frisvad J.C."/>
            <person name="Nielsen K.L."/>
        </authorList>
    </citation>
    <scope>NUCLEOTIDE SEQUENCE</scope>
    <source>
        <strain evidence="3">IBT 34128</strain>
    </source>
</reference>
<evidence type="ECO:0000313" key="4">
    <source>
        <dbReference type="Proteomes" id="UP001141434"/>
    </source>
</evidence>
<feature type="transmembrane region" description="Helical" evidence="2">
    <location>
        <begin position="904"/>
        <end position="923"/>
    </location>
</feature>
<feature type="compositionally biased region" description="Polar residues" evidence="1">
    <location>
        <begin position="291"/>
        <end position="307"/>
    </location>
</feature>
<feature type="compositionally biased region" description="Pro residues" evidence="1">
    <location>
        <begin position="323"/>
        <end position="332"/>
    </location>
</feature>
<feature type="compositionally biased region" description="Low complexity" evidence="1">
    <location>
        <begin position="723"/>
        <end position="733"/>
    </location>
</feature>
<feature type="compositionally biased region" description="Low complexity" evidence="1">
    <location>
        <begin position="515"/>
        <end position="528"/>
    </location>
</feature>
<feature type="region of interest" description="Disordered" evidence="1">
    <location>
        <begin position="1"/>
        <end position="191"/>
    </location>
</feature>
<feature type="compositionally biased region" description="Basic and acidic residues" evidence="1">
    <location>
        <begin position="83"/>
        <end position="94"/>
    </location>
</feature>
<proteinExistence type="predicted"/>
<dbReference type="GeneID" id="81399724"/>
<feature type="compositionally biased region" description="Low complexity" evidence="1">
    <location>
        <begin position="431"/>
        <end position="445"/>
    </location>
</feature>
<protein>
    <recommendedName>
        <fullName evidence="5">NTP binding protein</fullName>
    </recommendedName>
</protein>
<feature type="region of interest" description="Disordered" evidence="1">
    <location>
        <begin position="480"/>
        <end position="745"/>
    </location>
</feature>
<gene>
    <name evidence="3" type="ORF">NUU61_010030</name>
</gene>